<sequence>LDHGSRAAGAACGAVCCGRRGVRRRRGRATRGAAGGCRLPAGRTGPDRRRAAGPTSRICYSWRSRTPVASSEHPFTGRAPKEV</sequence>
<protein>
    <submittedName>
        <fullName evidence="2">Os10g0178101 protein</fullName>
    </submittedName>
</protein>
<dbReference type="Gramene" id="Os10t0178101-01">
    <property type="protein sequence ID" value="Os10t0178101-01"/>
    <property type="gene ID" value="Os10g0178101"/>
</dbReference>
<feature type="region of interest" description="Disordered" evidence="1">
    <location>
        <begin position="25"/>
        <end position="54"/>
    </location>
</feature>
<organism evidence="2 3">
    <name type="scientific">Oryza sativa subsp. japonica</name>
    <name type="common">Rice</name>
    <dbReference type="NCBI Taxonomy" id="39947"/>
    <lineage>
        <taxon>Eukaryota</taxon>
        <taxon>Viridiplantae</taxon>
        <taxon>Streptophyta</taxon>
        <taxon>Embryophyta</taxon>
        <taxon>Tracheophyta</taxon>
        <taxon>Spermatophyta</taxon>
        <taxon>Magnoliopsida</taxon>
        <taxon>Liliopsida</taxon>
        <taxon>Poales</taxon>
        <taxon>Poaceae</taxon>
        <taxon>BOP clade</taxon>
        <taxon>Oryzoideae</taxon>
        <taxon>Oryzeae</taxon>
        <taxon>Oryzinae</taxon>
        <taxon>Oryza</taxon>
        <taxon>Oryza sativa</taxon>
    </lineage>
</organism>
<evidence type="ECO:0000313" key="2">
    <source>
        <dbReference type="EMBL" id="BAT10106.1"/>
    </source>
</evidence>
<gene>
    <name evidence="2" type="ordered locus">Os10g0178101</name>
    <name evidence="2" type="ORF">OSNPB_100178101</name>
</gene>
<reference evidence="3" key="1">
    <citation type="journal article" date="2005" name="Nature">
        <title>The map-based sequence of the rice genome.</title>
        <authorList>
            <consortium name="International rice genome sequencing project (IRGSP)"/>
            <person name="Matsumoto T."/>
            <person name="Wu J."/>
            <person name="Kanamori H."/>
            <person name="Katayose Y."/>
            <person name="Fujisawa M."/>
            <person name="Namiki N."/>
            <person name="Mizuno H."/>
            <person name="Yamamoto K."/>
            <person name="Antonio B.A."/>
            <person name="Baba T."/>
            <person name="Sakata K."/>
            <person name="Nagamura Y."/>
            <person name="Aoki H."/>
            <person name="Arikawa K."/>
            <person name="Arita K."/>
            <person name="Bito T."/>
            <person name="Chiden Y."/>
            <person name="Fujitsuka N."/>
            <person name="Fukunaka R."/>
            <person name="Hamada M."/>
            <person name="Harada C."/>
            <person name="Hayashi A."/>
            <person name="Hijishita S."/>
            <person name="Honda M."/>
            <person name="Hosokawa S."/>
            <person name="Ichikawa Y."/>
            <person name="Idonuma A."/>
            <person name="Iijima M."/>
            <person name="Ikeda M."/>
            <person name="Ikeno M."/>
            <person name="Ito K."/>
            <person name="Ito S."/>
            <person name="Ito T."/>
            <person name="Ito Y."/>
            <person name="Ito Y."/>
            <person name="Iwabuchi A."/>
            <person name="Kamiya K."/>
            <person name="Karasawa W."/>
            <person name="Kurita K."/>
            <person name="Katagiri S."/>
            <person name="Kikuta A."/>
            <person name="Kobayashi H."/>
            <person name="Kobayashi N."/>
            <person name="Machita K."/>
            <person name="Maehara T."/>
            <person name="Masukawa M."/>
            <person name="Mizubayashi T."/>
            <person name="Mukai Y."/>
            <person name="Nagasaki H."/>
            <person name="Nagata Y."/>
            <person name="Naito S."/>
            <person name="Nakashima M."/>
            <person name="Nakama Y."/>
            <person name="Nakamichi Y."/>
            <person name="Nakamura M."/>
            <person name="Meguro A."/>
            <person name="Negishi M."/>
            <person name="Ohta I."/>
            <person name="Ohta T."/>
            <person name="Okamoto M."/>
            <person name="Ono N."/>
            <person name="Saji S."/>
            <person name="Sakaguchi M."/>
            <person name="Sakai K."/>
            <person name="Shibata M."/>
            <person name="Shimokawa T."/>
            <person name="Song J."/>
            <person name="Takazaki Y."/>
            <person name="Terasawa K."/>
            <person name="Tsugane M."/>
            <person name="Tsuji K."/>
            <person name="Ueda S."/>
            <person name="Waki K."/>
            <person name="Yamagata H."/>
            <person name="Yamamoto M."/>
            <person name="Yamamoto S."/>
            <person name="Yamane H."/>
            <person name="Yoshiki S."/>
            <person name="Yoshihara R."/>
            <person name="Yukawa K."/>
            <person name="Zhong H."/>
            <person name="Yano M."/>
            <person name="Yuan Q."/>
            <person name="Ouyang S."/>
            <person name="Liu J."/>
            <person name="Jones K.M."/>
            <person name="Gansberger K."/>
            <person name="Moffat K."/>
            <person name="Hill J."/>
            <person name="Bera J."/>
            <person name="Fadrosh D."/>
            <person name="Jin S."/>
            <person name="Johri S."/>
            <person name="Kim M."/>
            <person name="Overton L."/>
            <person name="Reardon M."/>
            <person name="Tsitrin T."/>
            <person name="Vuong H."/>
            <person name="Weaver B."/>
            <person name="Ciecko A."/>
            <person name="Tallon L."/>
            <person name="Jackson J."/>
            <person name="Pai G."/>
            <person name="Aken S.V."/>
            <person name="Utterback T."/>
            <person name="Reidmuller S."/>
            <person name="Feldblyum T."/>
            <person name="Hsiao J."/>
            <person name="Zismann V."/>
            <person name="Iobst S."/>
            <person name="de Vazeille A.R."/>
            <person name="Buell C.R."/>
            <person name="Ying K."/>
            <person name="Li Y."/>
            <person name="Lu T."/>
            <person name="Huang Y."/>
            <person name="Zhao Q."/>
            <person name="Feng Q."/>
            <person name="Zhang L."/>
            <person name="Zhu J."/>
            <person name="Weng Q."/>
            <person name="Mu J."/>
            <person name="Lu Y."/>
            <person name="Fan D."/>
            <person name="Liu Y."/>
            <person name="Guan J."/>
            <person name="Zhang Y."/>
            <person name="Yu S."/>
            <person name="Liu X."/>
            <person name="Zhang Y."/>
            <person name="Hong G."/>
            <person name="Han B."/>
            <person name="Choisne N."/>
            <person name="Demange N."/>
            <person name="Orjeda G."/>
            <person name="Samain S."/>
            <person name="Cattolico L."/>
            <person name="Pelletier E."/>
            <person name="Couloux A."/>
            <person name="Segurens B."/>
            <person name="Wincker P."/>
            <person name="D'Hont A."/>
            <person name="Scarpelli C."/>
            <person name="Weissenbach J."/>
            <person name="Salanoubat M."/>
            <person name="Quetier F."/>
            <person name="Yu Y."/>
            <person name="Kim H.R."/>
            <person name="Rambo T."/>
            <person name="Currie J."/>
            <person name="Collura K."/>
            <person name="Luo M."/>
            <person name="Yang T."/>
            <person name="Ammiraju J.S.S."/>
            <person name="Engler F."/>
            <person name="Soderlund C."/>
            <person name="Wing R.A."/>
            <person name="Palmer L.E."/>
            <person name="de la Bastide M."/>
            <person name="Spiegel L."/>
            <person name="Nascimento L."/>
            <person name="Zutavern T."/>
            <person name="O'Shaughnessy A."/>
            <person name="Dike S."/>
            <person name="Dedhia N."/>
            <person name="Preston R."/>
            <person name="Balija V."/>
            <person name="McCombie W.R."/>
            <person name="Chow T."/>
            <person name="Chen H."/>
            <person name="Chung M."/>
            <person name="Chen C."/>
            <person name="Shaw J."/>
            <person name="Wu H."/>
            <person name="Hsiao K."/>
            <person name="Chao Y."/>
            <person name="Chu M."/>
            <person name="Cheng C."/>
            <person name="Hour A."/>
            <person name="Lee P."/>
            <person name="Lin S."/>
            <person name="Lin Y."/>
            <person name="Liou J."/>
            <person name="Liu S."/>
            <person name="Hsing Y."/>
            <person name="Raghuvanshi S."/>
            <person name="Mohanty A."/>
            <person name="Bharti A.K."/>
            <person name="Gaur A."/>
            <person name="Gupta V."/>
            <person name="Kumar D."/>
            <person name="Ravi V."/>
            <person name="Vij S."/>
            <person name="Kapur A."/>
            <person name="Khurana P."/>
            <person name="Khurana P."/>
            <person name="Khurana J.P."/>
            <person name="Tyagi A.K."/>
            <person name="Gaikwad K."/>
            <person name="Singh A."/>
            <person name="Dalal V."/>
            <person name="Srivastava S."/>
            <person name="Dixit A."/>
            <person name="Pal A.K."/>
            <person name="Ghazi I.A."/>
            <person name="Yadav M."/>
            <person name="Pandit A."/>
            <person name="Bhargava A."/>
            <person name="Sureshbabu K."/>
            <person name="Batra K."/>
            <person name="Sharma T.R."/>
            <person name="Mohapatra T."/>
            <person name="Singh N.K."/>
            <person name="Messing J."/>
            <person name="Nelson A.B."/>
            <person name="Fuks G."/>
            <person name="Kavchok S."/>
            <person name="Keizer G."/>
            <person name="Linton E."/>
            <person name="Llaca V."/>
            <person name="Song R."/>
            <person name="Tanyolac B."/>
            <person name="Young S."/>
            <person name="Ho-Il K."/>
            <person name="Hahn J.H."/>
            <person name="Sangsakoo G."/>
            <person name="Vanavichit A."/>
            <person name="de Mattos Luiz.A.T."/>
            <person name="Zimmer P.D."/>
            <person name="Malone G."/>
            <person name="Dellagostin O."/>
            <person name="de Oliveira A.C."/>
            <person name="Bevan M."/>
            <person name="Bancroft I."/>
            <person name="Minx P."/>
            <person name="Cordum H."/>
            <person name="Wilson R."/>
            <person name="Cheng Z."/>
            <person name="Jin W."/>
            <person name="Jiang J."/>
            <person name="Leong S.A."/>
            <person name="Iwama H."/>
            <person name="Gojobori T."/>
            <person name="Itoh T."/>
            <person name="Niimura Y."/>
            <person name="Fujii Y."/>
            <person name="Habara T."/>
            <person name="Sakai H."/>
            <person name="Sato Y."/>
            <person name="Wilson G."/>
            <person name="Kumar K."/>
            <person name="McCouch S."/>
            <person name="Juretic N."/>
            <person name="Hoen D."/>
            <person name="Wright S."/>
            <person name="Bruskiewich R."/>
            <person name="Bureau T."/>
            <person name="Miyao A."/>
            <person name="Hirochika H."/>
            <person name="Nishikawa T."/>
            <person name="Kadowaki K."/>
            <person name="Sugiura M."/>
            <person name="Burr B."/>
            <person name="Sasaki T."/>
        </authorList>
    </citation>
    <scope>NUCLEOTIDE SEQUENCE [LARGE SCALE GENOMIC DNA]</scope>
    <source>
        <strain evidence="3">cv. Nipponbare</strain>
    </source>
</reference>
<feature type="non-terminal residue" evidence="2">
    <location>
        <position position="83"/>
    </location>
</feature>
<keyword evidence="3" id="KW-1185">Reference proteome</keyword>
<name>A0A0N7KRI4_ORYSJ</name>
<dbReference type="Proteomes" id="UP000059680">
    <property type="component" value="Chromosome 10"/>
</dbReference>
<accession>A0A0N7KRI4</accession>
<evidence type="ECO:0000313" key="3">
    <source>
        <dbReference type="Proteomes" id="UP000059680"/>
    </source>
</evidence>
<dbReference type="PaxDb" id="39947-A0A0N7KRI4"/>
<dbReference type="EMBL" id="AP014966">
    <property type="protein sequence ID" value="BAT10106.1"/>
    <property type="molecule type" value="Genomic_DNA"/>
</dbReference>
<proteinExistence type="predicted"/>
<evidence type="ECO:0000256" key="1">
    <source>
        <dbReference type="SAM" id="MobiDB-lite"/>
    </source>
</evidence>
<dbReference type="AlphaFoldDB" id="A0A0N7KRI4"/>
<dbReference type="InParanoid" id="A0A0N7KRI4"/>
<reference evidence="2 3" key="3">
    <citation type="journal article" date="2013" name="Rice">
        <title>Improvement of the Oryza sativa Nipponbare reference genome using next generation sequence and optical map data.</title>
        <authorList>
            <person name="Kawahara Y."/>
            <person name="de la Bastide M."/>
            <person name="Hamilton J.P."/>
            <person name="Kanamori H."/>
            <person name="McCombie W.R."/>
            <person name="Ouyang S."/>
            <person name="Schwartz D.C."/>
            <person name="Tanaka T."/>
            <person name="Wu J."/>
            <person name="Zhou S."/>
            <person name="Childs K.L."/>
            <person name="Davidson R.M."/>
            <person name="Lin H."/>
            <person name="Quesada-Ocampo L."/>
            <person name="Vaillancourt B."/>
            <person name="Sakai H."/>
            <person name="Lee S.S."/>
            <person name="Kim J."/>
            <person name="Numa H."/>
            <person name="Itoh T."/>
            <person name="Buell C.R."/>
            <person name="Matsumoto T."/>
        </authorList>
    </citation>
    <scope>NUCLEOTIDE SEQUENCE [LARGE SCALE GENOMIC DNA]</scope>
    <source>
        <strain evidence="3">cv. Nipponbare</strain>
    </source>
</reference>
<reference evidence="2 3" key="2">
    <citation type="journal article" date="2013" name="Plant Cell Physiol.">
        <title>Rice Annotation Project Database (RAP-DB): an integrative and interactive database for rice genomics.</title>
        <authorList>
            <person name="Sakai H."/>
            <person name="Lee S.S."/>
            <person name="Tanaka T."/>
            <person name="Numa H."/>
            <person name="Kim J."/>
            <person name="Kawahara Y."/>
            <person name="Wakimoto H."/>
            <person name="Yang C.C."/>
            <person name="Iwamoto M."/>
            <person name="Abe T."/>
            <person name="Yamada Y."/>
            <person name="Muto A."/>
            <person name="Inokuchi H."/>
            <person name="Ikemura T."/>
            <person name="Matsumoto T."/>
            <person name="Sasaki T."/>
            <person name="Itoh T."/>
        </authorList>
    </citation>
    <scope>NUCLEOTIDE SEQUENCE [LARGE SCALE GENOMIC DNA]</scope>
    <source>
        <strain evidence="3">cv. Nipponbare</strain>
    </source>
</reference>